<dbReference type="InterPro" id="IPR056884">
    <property type="entry name" value="NPHP3-like_N"/>
</dbReference>
<dbReference type="Gene3D" id="1.25.40.20">
    <property type="entry name" value="Ankyrin repeat-containing domain"/>
    <property type="match status" value="3"/>
</dbReference>
<evidence type="ECO:0000259" key="3">
    <source>
        <dbReference type="Pfam" id="PF24883"/>
    </source>
</evidence>
<feature type="repeat" description="ANK" evidence="2">
    <location>
        <begin position="1055"/>
        <end position="1084"/>
    </location>
</feature>
<proteinExistence type="predicted"/>
<dbReference type="Pfam" id="PF24883">
    <property type="entry name" value="NPHP3_N"/>
    <property type="match status" value="1"/>
</dbReference>
<dbReference type="InterPro" id="IPR002110">
    <property type="entry name" value="Ankyrin_rpt"/>
</dbReference>
<dbReference type="InterPro" id="IPR027417">
    <property type="entry name" value="P-loop_NTPase"/>
</dbReference>
<dbReference type="EMBL" id="JOKZ01000319">
    <property type="protein sequence ID" value="KKO99524.1"/>
    <property type="molecule type" value="Genomic_DNA"/>
</dbReference>
<sequence length="1962" mass="221592">MAFSARGSARHHRQSCDWQAALFLACKTNICARASLLVLPQAVLFTVRLLENTVTVHLPFALLKAHLVFVHGYGGNPETTWHDESTGKIWIKDEEFITRIKRPIRIFSFSYNGDVEANLSSSSPAFHASDLLCCLEQALERSPGRPLIFIAHGFGGIIVKKAIQLCFMTPSYPRTKNALAGVVFFGTPHADTDSEALLQSVKGTIDAFGPKDGTRSEDIREFVSIMSRINSTFIACKPSYLRLLSFWENLPSKTVGSSTDSHKAPVIPLQCQKEKLQGNTDHIIECSHEELPRFSSIFSDRFMQFMQIFSQFLVDTLSERTIPTFPAKIPRAPSRILDRPFPIEEIPGIKKLDFPIIKPRRRIWKVDDDLQSRERQKKEEETASRESFLRSLSGWSDINYGNELYVAAGTCEWFKDGTIYKNWLTDPKCGTIFYIGAPGHGKSHLARAIFTHLKTSKPEDVVMSYFCQKGEEKPAIWEYFTWKLIKEWPDWFLHVPIQFRRSNDESSPRLDSSSYAEIWTAFRKVCSPRTIYLVVDGLEQTPSANFTEFFALIEHLRQPITLGPESRPSNPLDMPTKVKLVITSRWTDATYSASSTTSCCTLPDEDLKKDVSTYLNKRFLAISNSRQKSDQDLIQKIKERVIQKAGAYWLYAKLAADEIEISSSLNPVQEIQEDYIPTELAQLYEQKMLPLLQSANNSERHLRTVLTLIASEGIGLAFSIKQLDSILECLYGQDDMPVESLAKSMQQYCGDLFWVSPADSLIFSVHPSVRSHLSNYLSLEHRQTNMAFICLTYLLQGRFCERLPLVWTDRDGTADRMAKTAAFYGFASQCWLTYLPKLKTLNPQLVPLLQRFLSPGCPQYQTWLHWKAWLLSEKLQEKALPAEDPIMAMVREGCLAVIQHFFPASESPRAPWKSRLGSWTRYVTFPNAQLSHKLTGKWPDITGLHDHTLLMAAALSGNRGMVEHVLQWNVDVNARDEGGRTALTLCLTSDRLMGTKAQDQNVYDVVETLLLNGVNPNICDQHGITALHVVSVRGRHELAQLLLRFGALLNVTDMWGITPLERAYSAGNVELVKLLMDFGAETEAWMLGGEPPLTRCIFDGKLDMFNAFLPYADINQVTMIGFAPIHLASDGADRIEFLRVLLSRPGLDLDAVSSLTERFHVKRTTAVGFAISSRNYTALEWLLEAGAYPGLLPMVSVPPLHDAVIVQDRSMVELLLFYGASVNDFRRNWFPYTALGHAVDLGLESIVDLLLQNGADASTEEGYGVVALLETAVTRDGPPIPKIIKKLLESRHPPDVNYFKENEDHCIIGAVDQGDVETVSILLEHGADMSIYLNSGERVSPLHKAARKGNVEMCDILLKHEPNLLNLQLEKGFMVETPLNAACHRKKKDVVRFLLDKGAKVDLVSYYYKESPLFTACDVGDMDILKMVLEAAPHMINVPTVYNCTPLSFACSHGNPDMVKLLIDAGAEMYLPNGAGTTSAFSRIFDAKGDKPFKTLQLLLNNGLDLHAVDNETGLTVLGWAIIDTEARHVKWLLEQGADPLRAQRGPGGEETWQTAIQVAAHTSNENIMPIIDLLLEPRWGLREHLTHRDYQGSALVPVLARSRKGMPIISRLISACDTIFKETGNDIFSAIMDQPSHSGLTPVDYAMGIFDAKPEALPDLDKLIISRINELLAGPRTMEIHLLTLDYVAILLFSRGGYDTDARVLAEFILTRPQVRWNDDDGYYMGSVALQQCFVCDKSIYDPYIYCTLCENSWCSECKDKEDTISLHKHKFFPMELRKDLDINAPDIQEILERIHKQITSTLASIEKQPQQNGEILISNSPMHAEPPPPAPVQASLPLATLHAFNFLAIARPIWTPFLPLSPSAQALIDPWHALWSREYEYRRWRSFMERRSMNYENSAWRRFQELQYLKRGFTRAYTDAERVKQDLVLCDVRRLFDDKVVVRPMPPRKWPPVVRKYTTL</sequence>
<dbReference type="Gene3D" id="3.40.50.1820">
    <property type="entry name" value="alpha/beta hydrolase"/>
    <property type="match status" value="1"/>
</dbReference>
<name>A0A0F9X4J8_TRIHA</name>
<evidence type="ECO:0000313" key="4">
    <source>
        <dbReference type="EMBL" id="KKO99524.1"/>
    </source>
</evidence>
<dbReference type="Pfam" id="PF12796">
    <property type="entry name" value="Ank_2"/>
    <property type="match status" value="2"/>
</dbReference>
<feature type="repeat" description="ANK" evidence="2">
    <location>
        <begin position="1337"/>
        <end position="1364"/>
    </location>
</feature>
<evidence type="ECO:0000313" key="5">
    <source>
        <dbReference type="Proteomes" id="UP000034112"/>
    </source>
</evidence>
<comment type="caution">
    <text evidence="4">The sequence shown here is derived from an EMBL/GenBank/DDBJ whole genome shotgun (WGS) entry which is preliminary data.</text>
</comment>
<dbReference type="SUPFAM" id="SSF53474">
    <property type="entry name" value="alpha/beta-Hydrolases"/>
    <property type="match status" value="1"/>
</dbReference>
<dbReference type="OrthoDB" id="823504at2759"/>
<dbReference type="OMA" id="TTWHDES"/>
<dbReference type="InterPro" id="IPR029058">
    <property type="entry name" value="AB_hydrolase_fold"/>
</dbReference>
<dbReference type="SUPFAM" id="SSF48403">
    <property type="entry name" value="Ankyrin repeat"/>
    <property type="match status" value="2"/>
</dbReference>
<gene>
    <name evidence="4" type="ORF">THAR02_08378</name>
</gene>
<accession>A0A0F9X4J8</accession>
<dbReference type="InterPro" id="IPR036770">
    <property type="entry name" value="Ankyrin_rpt-contain_sf"/>
</dbReference>
<feature type="repeat" description="ANK" evidence="2">
    <location>
        <begin position="1442"/>
        <end position="1474"/>
    </location>
</feature>
<dbReference type="InterPro" id="IPR051616">
    <property type="entry name" value="Cul2-RING_E3_ligase_SR"/>
</dbReference>
<evidence type="ECO:0000256" key="1">
    <source>
        <dbReference type="ARBA" id="ARBA00022737"/>
    </source>
</evidence>
<organism evidence="4 5">
    <name type="scientific">Trichoderma harzianum</name>
    <name type="common">Hypocrea lixii</name>
    <dbReference type="NCBI Taxonomy" id="5544"/>
    <lineage>
        <taxon>Eukaryota</taxon>
        <taxon>Fungi</taxon>
        <taxon>Dikarya</taxon>
        <taxon>Ascomycota</taxon>
        <taxon>Pezizomycotina</taxon>
        <taxon>Sordariomycetes</taxon>
        <taxon>Hypocreomycetidae</taxon>
        <taxon>Hypocreales</taxon>
        <taxon>Hypocreaceae</taxon>
        <taxon>Trichoderma</taxon>
    </lineage>
</organism>
<protein>
    <submittedName>
        <fullName evidence="4">Ankyrin-1</fullName>
    </submittedName>
</protein>
<keyword evidence="1" id="KW-0677">Repeat</keyword>
<dbReference type="SMART" id="SM00248">
    <property type="entry name" value="ANK"/>
    <property type="match status" value="15"/>
</dbReference>
<feature type="repeat" description="ANK" evidence="2">
    <location>
        <begin position="1022"/>
        <end position="1054"/>
    </location>
</feature>
<dbReference type="PANTHER" id="PTHR46224:SF64">
    <property type="entry name" value="IQ MOTIF AND ANKYRIN REPEAT DOMAIN-CONTAINING PROTEIN 1"/>
    <property type="match status" value="1"/>
</dbReference>
<dbReference type="SUPFAM" id="SSF52540">
    <property type="entry name" value="P-loop containing nucleoside triphosphate hydrolases"/>
    <property type="match status" value="1"/>
</dbReference>
<dbReference type="Proteomes" id="UP000034112">
    <property type="component" value="Unassembled WGS sequence"/>
</dbReference>
<dbReference type="PROSITE" id="PS50088">
    <property type="entry name" value="ANK_REPEAT"/>
    <property type="match status" value="6"/>
</dbReference>
<evidence type="ECO:0000256" key="2">
    <source>
        <dbReference type="PROSITE-ProRule" id="PRU00023"/>
    </source>
</evidence>
<dbReference type="PANTHER" id="PTHR46224">
    <property type="entry name" value="ANKYRIN REPEAT FAMILY PROTEIN"/>
    <property type="match status" value="1"/>
</dbReference>
<keyword evidence="2" id="KW-0040">ANK repeat</keyword>
<dbReference type="Gene3D" id="3.40.50.300">
    <property type="entry name" value="P-loop containing nucleotide triphosphate hydrolases"/>
    <property type="match status" value="1"/>
</dbReference>
<feature type="repeat" description="ANK" evidence="2">
    <location>
        <begin position="945"/>
        <end position="977"/>
    </location>
</feature>
<dbReference type="Pfam" id="PF00023">
    <property type="entry name" value="Ank"/>
    <property type="match status" value="1"/>
</dbReference>
<feature type="domain" description="Nephrocystin 3-like N-terminal" evidence="3">
    <location>
        <begin position="409"/>
        <end position="585"/>
    </location>
</feature>
<dbReference type="PROSITE" id="PS50297">
    <property type="entry name" value="ANK_REP_REGION"/>
    <property type="match status" value="5"/>
</dbReference>
<feature type="repeat" description="ANK" evidence="2">
    <location>
        <begin position="1374"/>
        <end position="1406"/>
    </location>
</feature>
<reference evidence="5" key="1">
    <citation type="journal article" date="2015" name="Genome Announc.">
        <title>Draft whole-genome sequence of the biocontrol agent Trichoderma harzianum T6776.</title>
        <authorList>
            <person name="Baroncelli R."/>
            <person name="Piaggeschi G."/>
            <person name="Fiorini L."/>
            <person name="Bertolini E."/>
            <person name="Zapparata A."/>
            <person name="Pe M.E."/>
            <person name="Sarrocco S."/>
            <person name="Vannacci G."/>
        </authorList>
    </citation>
    <scope>NUCLEOTIDE SEQUENCE [LARGE SCALE GENOMIC DNA]</scope>
    <source>
        <strain evidence="5">T6776</strain>
    </source>
</reference>